<organism evidence="3 4">
    <name type="scientific">Ambispora leptoticha</name>
    <dbReference type="NCBI Taxonomy" id="144679"/>
    <lineage>
        <taxon>Eukaryota</taxon>
        <taxon>Fungi</taxon>
        <taxon>Fungi incertae sedis</taxon>
        <taxon>Mucoromycota</taxon>
        <taxon>Glomeromycotina</taxon>
        <taxon>Glomeromycetes</taxon>
        <taxon>Archaeosporales</taxon>
        <taxon>Ambisporaceae</taxon>
        <taxon>Ambispora</taxon>
    </lineage>
</organism>
<dbReference type="Pfam" id="PF13430">
    <property type="entry name" value="DUF4112"/>
    <property type="match status" value="1"/>
</dbReference>
<protein>
    <submittedName>
        <fullName evidence="3">1310_t:CDS:1</fullName>
    </submittedName>
</protein>
<keyword evidence="2" id="KW-0812">Transmembrane</keyword>
<keyword evidence="2" id="KW-1133">Transmembrane helix</keyword>
<evidence type="ECO:0000313" key="3">
    <source>
        <dbReference type="EMBL" id="CAG8602093.1"/>
    </source>
</evidence>
<accession>A0A9N9CHP0</accession>
<evidence type="ECO:0000313" key="4">
    <source>
        <dbReference type="Proteomes" id="UP000789508"/>
    </source>
</evidence>
<feature type="transmembrane region" description="Helical" evidence="2">
    <location>
        <begin position="115"/>
        <end position="135"/>
    </location>
</feature>
<dbReference type="OrthoDB" id="2103474at2759"/>
<dbReference type="PANTHER" id="PTHR35519:SF2">
    <property type="entry name" value="PH DOMAIN PROTEIN"/>
    <property type="match status" value="1"/>
</dbReference>
<dbReference type="AlphaFoldDB" id="A0A9N9CHP0"/>
<evidence type="ECO:0000256" key="1">
    <source>
        <dbReference type="SAM" id="MobiDB-lite"/>
    </source>
</evidence>
<feature type="region of interest" description="Disordered" evidence="1">
    <location>
        <begin position="24"/>
        <end position="64"/>
    </location>
</feature>
<keyword evidence="4" id="KW-1185">Reference proteome</keyword>
<proteinExistence type="predicted"/>
<dbReference type="PANTHER" id="PTHR35519">
    <property type="entry name" value="MEMBRANE PROTEINS"/>
    <property type="match status" value="1"/>
</dbReference>
<name>A0A9N9CHP0_9GLOM</name>
<keyword evidence="2" id="KW-0472">Membrane</keyword>
<dbReference type="Proteomes" id="UP000789508">
    <property type="component" value="Unassembled WGS sequence"/>
</dbReference>
<dbReference type="InterPro" id="IPR025187">
    <property type="entry name" value="DUF4112"/>
</dbReference>
<reference evidence="3" key="1">
    <citation type="submission" date="2021-06" db="EMBL/GenBank/DDBJ databases">
        <authorList>
            <person name="Kallberg Y."/>
            <person name="Tangrot J."/>
            <person name="Rosling A."/>
        </authorList>
    </citation>
    <scope>NUCLEOTIDE SEQUENCE</scope>
    <source>
        <strain evidence="3">FL130A</strain>
    </source>
</reference>
<feature type="transmembrane region" description="Helical" evidence="2">
    <location>
        <begin position="75"/>
        <end position="95"/>
    </location>
</feature>
<evidence type="ECO:0000256" key="2">
    <source>
        <dbReference type="SAM" id="Phobius"/>
    </source>
</evidence>
<comment type="caution">
    <text evidence="3">The sequence shown here is derived from an EMBL/GenBank/DDBJ whole genome shotgun (WGS) entry which is preliminary data.</text>
</comment>
<sequence length="187" mass="20142">MSTIPQKIAKAAIKSVIGSTLGGDNNSDASQATPTNSQPINAQAPNNTSASNAVKKRKNKYNLPPGLTKQEAKPILGILPVIGDFAGVFLALTLVNTARQLDLPPAIVSRMMINVMIDFLIGLVPFIGDVADFLYKCNTRNANLLHEYLEDRAKNRSLVLEEGSVEVLERVPPVSEEGTSYNGRIGR</sequence>
<gene>
    <name evidence="3" type="ORF">ALEPTO_LOCUS8191</name>
</gene>
<feature type="compositionally biased region" description="Polar residues" evidence="1">
    <location>
        <begin position="24"/>
        <end position="52"/>
    </location>
</feature>
<dbReference type="EMBL" id="CAJVPS010004310">
    <property type="protein sequence ID" value="CAG8602093.1"/>
    <property type="molecule type" value="Genomic_DNA"/>
</dbReference>